<keyword evidence="8 13" id="KW-0808">Transferase</keyword>
<keyword evidence="9 12" id="KW-0663">Pyridoxal phosphate</keyword>
<dbReference type="GO" id="GO:0005737">
    <property type="term" value="C:cytoplasm"/>
    <property type="evidence" value="ECO:0007669"/>
    <property type="project" value="UniProtKB-SubCell"/>
</dbReference>
<evidence type="ECO:0000313" key="14">
    <source>
        <dbReference type="EMBL" id="HIU33678.1"/>
    </source>
</evidence>
<evidence type="ECO:0000256" key="8">
    <source>
        <dbReference type="ARBA" id="ARBA00022679"/>
    </source>
</evidence>
<proteinExistence type="inferred from homology"/>
<dbReference type="PROSITE" id="PS00102">
    <property type="entry name" value="PHOSPHORYLASE"/>
    <property type="match status" value="1"/>
</dbReference>
<evidence type="ECO:0000256" key="5">
    <source>
        <dbReference type="ARBA" id="ARBA00022490"/>
    </source>
</evidence>
<comment type="function">
    <text evidence="11">Phosphorylase is an important allosteric enzyme in carbohydrate metabolism. Enzymes from different sources differ in their regulatory mechanisms and in their natural substrates. However, all known phosphorylases share catalytic and structural properties.</text>
</comment>
<keyword evidence="6" id="KW-0021">Allosteric enzyme</keyword>
<gene>
    <name evidence="14" type="ORF">IAB02_03860</name>
</gene>
<evidence type="ECO:0000256" key="11">
    <source>
        <dbReference type="ARBA" id="ARBA00025174"/>
    </source>
</evidence>
<protein>
    <recommendedName>
        <fullName evidence="13">Alpha-1,4 glucan phosphorylase</fullName>
        <ecNumber evidence="13">2.4.1.1</ecNumber>
    </recommendedName>
</protein>
<dbReference type="GO" id="GO:0008184">
    <property type="term" value="F:glycogen phosphorylase activity"/>
    <property type="evidence" value="ECO:0007669"/>
    <property type="project" value="InterPro"/>
</dbReference>
<keyword evidence="7 13" id="KW-0328">Glycosyltransferase</keyword>
<dbReference type="FunFam" id="3.40.50.2000:FF:000153">
    <property type="entry name" value="Alpha-1,4 glucan phosphorylase"/>
    <property type="match status" value="1"/>
</dbReference>
<comment type="caution">
    <text evidence="14">The sequence shown here is derived from an EMBL/GenBank/DDBJ whole genome shotgun (WGS) entry which is preliminary data.</text>
</comment>
<dbReference type="InterPro" id="IPR035090">
    <property type="entry name" value="Pyridoxal_P_attach_site"/>
</dbReference>
<comment type="function">
    <text evidence="13">Allosteric enzyme that catalyzes the rate-limiting step in glycogen catabolism, the phosphorolytic cleavage of glycogen to produce glucose-1-phosphate, and plays a central role in maintaining cellular and organismal glucose homeostasis.</text>
</comment>
<evidence type="ECO:0000256" key="10">
    <source>
        <dbReference type="ARBA" id="ARBA00023277"/>
    </source>
</evidence>
<feature type="modified residue" description="N6-(pyridoxal phosphate)lysine" evidence="12">
    <location>
        <position position="658"/>
    </location>
</feature>
<dbReference type="PANTHER" id="PTHR11468:SF3">
    <property type="entry name" value="GLYCOGEN PHOSPHORYLASE, LIVER FORM"/>
    <property type="match status" value="1"/>
</dbReference>
<evidence type="ECO:0000256" key="4">
    <source>
        <dbReference type="ARBA" id="ARBA00006047"/>
    </source>
</evidence>
<evidence type="ECO:0000256" key="2">
    <source>
        <dbReference type="ARBA" id="ARBA00001933"/>
    </source>
</evidence>
<dbReference type="EC" id="2.4.1.1" evidence="13"/>
<reference evidence="14" key="2">
    <citation type="journal article" date="2021" name="PeerJ">
        <title>Extensive microbial diversity within the chicken gut microbiome revealed by metagenomics and culture.</title>
        <authorList>
            <person name="Gilroy R."/>
            <person name="Ravi A."/>
            <person name="Getino M."/>
            <person name="Pursley I."/>
            <person name="Horton D.L."/>
            <person name="Alikhan N.F."/>
            <person name="Baker D."/>
            <person name="Gharbi K."/>
            <person name="Hall N."/>
            <person name="Watson M."/>
            <person name="Adriaenssens E.M."/>
            <person name="Foster-Nyarko E."/>
            <person name="Jarju S."/>
            <person name="Secka A."/>
            <person name="Antonio M."/>
            <person name="Oren A."/>
            <person name="Chaudhuri R.R."/>
            <person name="La Ragione R."/>
            <person name="Hildebrand F."/>
            <person name="Pallen M.J."/>
        </authorList>
    </citation>
    <scope>NUCLEOTIDE SEQUENCE</scope>
    <source>
        <strain evidence="14">ChiHcec3-11533</strain>
    </source>
</reference>
<evidence type="ECO:0000313" key="15">
    <source>
        <dbReference type="Proteomes" id="UP000824072"/>
    </source>
</evidence>
<comment type="subcellular location">
    <subcellularLocation>
        <location evidence="3">Cytoplasm</location>
    </subcellularLocation>
</comment>
<name>A0A9D1IB23_9FIRM</name>
<dbReference type="GO" id="GO:0005980">
    <property type="term" value="P:glycogen catabolic process"/>
    <property type="evidence" value="ECO:0007669"/>
    <property type="project" value="TreeGrafter"/>
</dbReference>
<dbReference type="Gene3D" id="3.40.50.2000">
    <property type="entry name" value="Glycogen Phosphorylase B"/>
    <property type="match status" value="2"/>
</dbReference>
<dbReference type="Proteomes" id="UP000824072">
    <property type="component" value="Unassembled WGS sequence"/>
</dbReference>
<dbReference type="NCBIfam" id="TIGR02093">
    <property type="entry name" value="P_ylase"/>
    <property type="match status" value="1"/>
</dbReference>
<evidence type="ECO:0000256" key="7">
    <source>
        <dbReference type="ARBA" id="ARBA00022676"/>
    </source>
</evidence>
<accession>A0A9D1IB23</accession>
<dbReference type="Pfam" id="PF00343">
    <property type="entry name" value="Phosphorylase"/>
    <property type="match status" value="1"/>
</dbReference>
<dbReference type="PANTHER" id="PTHR11468">
    <property type="entry name" value="GLYCOGEN PHOSPHORYLASE"/>
    <property type="match status" value="1"/>
</dbReference>
<dbReference type="InterPro" id="IPR011833">
    <property type="entry name" value="Glycg_phsphrylas"/>
</dbReference>
<dbReference type="PIRSF" id="PIRSF000460">
    <property type="entry name" value="Pprylas_GlgP"/>
    <property type="match status" value="1"/>
</dbReference>
<evidence type="ECO:0000256" key="9">
    <source>
        <dbReference type="ARBA" id="ARBA00022898"/>
    </source>
</evidence>
<evidence type="ECO:0000256" key="13">
    <source>
        <dbReference type="RuleBase" id="RU000587"/>
    </source>
</evidence>
<organism evidence="14 15">
    <name type="scientific">Candidatus Pullichristensenella excrementigallinarum</name>
    <dbReference type="NCBI Taxonomy" id="2840907"/>
    <lineage>
        <taxon>Bacteria</taxon>
        <taxon>Bacillati</taxon>
        <taxon>Bacillota</taxon>
        <taxon>Clostridia</taxon>
        <taxon>Candidatus Pullichristensenella</taxon>
    </lineage>
</organism>
<dbReference type="EMBL" id="DVMU01000086">
    <property type="protein sequence ID" value="HIU33678.1"/>
    <property type="molecule type" value="Genomic_DNA"/>
</dbReference>
<dbReference type="CDD" id="cd04300">
    <property type="entry name" value="GT35_Glycogen_Phosphorylase"/>
    <property type="match status" value="1"/>
</dbReference>
<reference evidence="14" key="1">
    <citation type="submission" date="2020-10" db="EMBL/GenBank/DDBJ databases">
        <authorList>
            <person name="Gilroy R."/>
        </authorList>
    </citation>
    <scope>NUCLEOTIDE SEQUENCE</scope>
    <source>
        <strain evidence="14">ChiHcec3-11533</strain>
    </source>
</reference>
<dbReference type="GO" id="GO:0030170">
    <property type="term" value="F:pyridoxal phosphate binding"/>
    <property type="evidence" value="ECO:0007669"/>
    <property type="project" value="InterPro"/>
</dbReference>
<comment type="catalytic activity">
    <reaction evidence="1 13">
        <text>[(1-&gt;4)-alpha-D-glucosyl](n) + phosphate = [(1-&gt;4)-alpha-D-glucosyl](n-1) + alpha-D-glucose 1-phosphate</text>
        <dbReference type="Rhea" id="RHEA:41732"/>
        <dbReference type="Rhea" id="RHEA-COMP:9584"/>
        <dbReference type="Rhea" id="RHEA-COMP:9586"/>
        <dbReference type="ChEBI" id="CHEBI:15444"/>
        <dbReference type="ChEBI" id="CHEBI:43474"/>
        <dbReference type="ChEBI" id="CHEBI:58601"/>
        <dbReference type="EC" id="2.4.1.1"/>
    </reaction>
</comment>
<comment type="cofactor">
    <cofactor evidence="2 13">
        <name>pyridoxal 5'-phosphate</name>
        <dbReference type="ChEBI" id="CHEBI:597326"/>
    </cofactor>
</comment>
<evidence type="ECO:0000256" key="12">
    <source>
        <dbReference type="PIRSR" id="PIRSR000460-1"/>
    </source>
</evidence>
<evidence type="ECO:0000256" key="6">
    <source>
        <dbReference type="ARBA" id="ARBA00022533"/>
    </source>
</evidence>
<dbReference type="InterPro" id="IPR000811">
    <property type="entry name" value="Glyco_trans_35"/>
</dbReference>
<keyword evidence="5" id="KW-0963">Cytoplasm</keyword>
<evidence type="ECO:0000256" key="1">
    <source>
        <dbReference type="ARBA" id="ARBA00001275"/>
    </source>
</evidence>
<sequence length="815" mass="94245">MEFERMSVEEIKQSICSKLQNNFGCELSDATPQQLYQAVARTVRDEVMRRRTASRGVRKRDHMKKLYYLSAEFLTGRALHSNIINLVNEDNYMQALKELNIEPDVIYELEPEPGLGNGGLGRLAACFLDSLTTMQLPAMGCTIRYEFGLFRQKLIDGYQAEVPDNWLDSGNLWEIPRPDQTVEVHFGGYLEEYQENGRLKYRHLDYKTVEAVPYDIPVVGYDTTMVNMLRVWSARSKKRIDMASFNQGQYIRAMEERELAEVISKVLYPNDNNYEGKELRLKQQYFFSSASIQYAVSDFIKVYGYNWWIFPDKVAFHINDTHPSVGIPELMRILIDEYELSWEMAEDICRRTFAYTNHTVMQEALERWPEDLMRVQLPRIYMILNEMNKRLCDRLWKHFPGQWERIARMALLAYGQVHMANLSVAYTRKVNGVSKIHTEILRKQTFRDYAMLEPNKFVAITNGITHRRWLMQANPELTELINSAIGCAWQKEPERLSELRPFAEDASFREKFGAIKQRNKERLAKRVLEHQGVVIDPNTIFDTQAKRLHEYKRQLMNALAILMLYNQIVDDPSIDFAPRTFLFGAKASPGYYRAKLIIKLITSISDLVRKHPRAKQLINVVFLENYCVSLAEVLMPATEISEQLSTAGKEASGTGNMKFMMNGAVTVGTMDGANCEIYDAVGPENIYIFGLTADEVEQGYTNYRASEIYETSPQIRRCVEQLINGTLSPDNPMLFQELYHALLFGDGGGMADPYFVLKDLPAFLSTQRRVGEDYLNRDKWLKMAIANTAESGVFASDRTIREYNEKIWRLKPLEL</sequence>
<dbReference type="AlphaFoldDB" id="A0A9D1IB23"/>
<evidence type="ECO:0000256" key="3">
    <source>
        <dbReference type="ARBA" id="ARBA00004496"/>
    </source>
</evidence>
<keyword evidence="10 13" id="KW-0119">Carbohydrate metabolism</keyword>
<comment type="similarity">
    <text evidence="4 13">Belongs to the glycogen phosphorylase family.</text>
</comment>
<dbReference type="FunFam" id="3.40.50.2000:FF:000003">
    <property type="entry name" value="Alpha-1,4 glucan phosphorylase"/>
    <property type="match status" value="1"/>
</dbReference>
<dbReference type="SUPFAM" id="SSF53756">
    <property type="entry name" value="UDP-Glycosyltransferase/glycogen phosphorylase"/>
    <property type="match status" value="1"/>
</dbReference>